<dbReference type="InterPro" id="IPR004038">
    <property type="entry name" value="Ribosomal_eL8/eL30/eS12/Gad45"/>
</dbReference>
<organism evidence="2 3">
    <name type="scientific">Heyndrickxia acidicola</name>
    <dbReference type="NCBI Taxonomy" id="209389"/>
    <lineage>
        <taxon>Bacteria</taxon>
        <taxon>Bacillati</taxon>
        <taxon>Bacillota</taxon>
        <taxon>Bacilli</taxon>
        <taxon>Bacillales</taxon>
        <taxon>Bacillaceae</taxon>
        <taxon>Heyndrickxia</taxon>
    </lineage>
</organism>
<protein>
    <submittedName>
        <fullName evidence="2">YlxQ family RNA-binding protein</fullName>
    </submittedName>
</protein>
<dbReference type="Proteomes" id="UP001341444">
    <property type="component" value="Unassembled WGS sequence"/>
</dbReference>
<proteinExistence type="predicted"/>
<dbReference type="RefSeq" id="WP_066264611.1">
    <property type="nucleotide sequence ID" value="NZ_JARMAB010000004.1"/>
</dbReference>
<accession>A0ABU6MCL5</accession>
<evidence type="ECO:0000259" key="1">
    <source>
        <dbReference type="Pfam" id="PF01248"/>
    </source>
</evidence>
<dbReference type="Pfam" id="PF01248">
    <property type="entry name" value="Ribosomal_L7Ae"/>
    <property type="match status" value="1"/>
</dbReference>
<evidence type="ECO:0000313" key="3">
    <source>
        <dbReference type="Proteomes" id="UP001341444"/>
    </source>
</evidence>
<gene>
    <name evidence="2" type="ORF">P4T90_02885</name>
</gene>
<evidence type="ECO:0000313" key="2">
    <source>
        <dbReference type="EMBL" id="MED1202034.1"/>
    </source>
</evidence>
<sequence length="102" mass="11142">MGQKQALSLLGLANRARKVISGEELVVKEVKAGRAKLVLLSLDASPNTAKKIQDKCSFYNTQIKFIENREVLGWSIGKAERVVLAVMDDGFARKIAALLDAN</sequence>
<keyword evidence="3" id="KW-1185">Reference proteome</keyword>
<comment type="caution">
    <text evidence="2">The sequence shown here is derived from an EMBL/GenBank/DDBJ whole genome shotgun (WGS) entry which is preliminary data.</text>
</comment>
<dbReference type="NCBIfam" id="NF005825">
    <property type="entry name" value="PRK07714.1"/>
    <property type="match status" value="1"/>
</dbReference>
<reference evidence="2 3" key="1">
    <citation type="submission" date="2023-03" db="EMBL/GenBank/DDBJ databases">
        <title>Bacillus Genome Sequencing.</title>
        <authorList>
            <person name="Dunlap C."/>
        </authorList>
    </citation>
    <scope>NUCLEOTIDE SEQUENCE [LARGE SCALE GENOMIC DNA]</scope>
    <source>
        <strain evidence="2 3">B-23453</strain>
    </source>
</reference>
<dbReference type="InterPro" id="IPR029064">
    <property type="entry name" value="Ribosomal_eL30-like_sf"/>
</dbReference>
<dbReference type="EMBL" id="JARMAB010000004">
    <property type="protein sequence ID" value="MED1202034.1"/>
    <property type="molecule type" value="Genomic_DNA"/>
</dbReference>
<dbReference type="Gene3D" id="3.30.1330.30">
    <property type="match status" value="1"/>
</dbReference>
<dbReference type="SUPFAM" id="SSF55315">
    <property type="entry name" value="L30e-like"/>
    <property type="match status" value="1"/>
</dbReference>
<feature type="domain" description="Ribosomal protein eL8/eL30/eS12/Gadd45" evidence="1">
    <location>
        <begin position="7"/>
        <end position="93"/>
    </location>
</feature>
<name>A0ABU6MCL5_9BACI</name>